<dbReference type="Proteomes" id="UP000314616">
    <property type="component" value="Chromosome"/>
</dbReference>
<proteinExistence type="predicted"/>
<organism evidence="1 2">
    <name type="scientific">Georgenia yuyongxinii</name>
    <dbReference type="NCBI Taxonomy" id="2589797"/>
    <lineage>
        <taxon>Bacteria</taxon>
        <taxon>Bacillati</taxon>
        <taxon>Actinomycetota</taxon>
        <taxon>Actinomycetes</taxon>
        <taxon>Micrococcales</taxon>
        <taxon>Bogoriellaceae</taxon>
        <taxon>Georgenia</taxon>
    </lineage>
</organism>
<dbReference type="EMBL" id="CP040915">
    <property type="protein sequence ID" value="QDC23383.1"/>
    <property type="molecule type" value="Genomic_DNA"/>
</dbReference>
<reference evidence="1 2" key="1">
    <citation type="submission" date="2019-05" db="EMBL/GenBank/DDBJ databases">
        <title>Georgenia *** sp. nov., and Georgenia *** sp. nov., isolated from the intestinal contents of plateau pika (Ochotona curzoniae) in the Qinghai-Tibet plateau of China.</title>
        <authorList>
            <person name="Tian Z."/>
        </authorList>
    </citation>
    <scope>NUCLEOTIDE SEQUENCE [LARGE SCALE GENOMIC DNA]</scope>
    <source>
        <strain evidence="1 2">Z443</strain>
    </source>
</reference>
<protein>
    <submittedName>
        <fullName evidence="1">Uncharacterized protein</fullName>
    </submittedName>
</protein>
<dbReference type="KEGG" id="gyu:FE374_00930"/>
<evidence type="ECO:0000313" key="1">
    <source>
        <dbReference type="EMBL" id="QDC23383.1"/>
    </source>
</evidence>
<sequence length="132" mass="14384">MTDDECIHGMTAAWCGLCIKVEPVPTVRSGSYGFHGGETKQDVIDEIHDLLGMRRQAVSNGSSLPASMFRIACERLGLPYRNMPDACERIVKRAGLRWNPDFDSRATRSGGGSTVTLEGAQAMRDALRALLS</sequence>
<dbReference type="AlphaFoldDB" id="A0A5B8BYQ0"/>
<accession>A0A5B8BYQ0</accession>
<dbReference type="RefSeq" id="WP_139926825.1">
    <property type="nucleotide sequence ID" value="NZ_CP040915.1"/>
</dbReference>
<gene>
    <name evidence="1" type="ORF">FE374_00930</name>
</gene>
<evidence type="ECO:0000313" key="2">
    <source>
        <dbReference type="Proteomes" id="UP000314616"/>
    </source>
</evidence>
<dbReference type="OrthoDB" id="4867770at2"/>
<name>A0A5B8BYQ0_9MICO</name>